<evidence type="ECO:0000313" key="2">
    <source>
        <dbReference type="EMBL" id="MBP2025010.1"/>
    </source>
</evidence>
<comment type="caution">
    <text evidence="2">The sequence shown here is derived from an EMBL/GenBank/DDBJ whole genome shotgun (WGS) entry which is preliminary data.</text>
</comment>
<feature type="transmembrane region" description="Helical" evidence="1">
    <location>
        <begin position="107"/>
        <end position="130"/>
    </location>
</feature>
<feature type="transmembrane region" description="Helical" evidence="1">
    <location>
        <begin position="181"/>
        <end position="199"/>
    </location>
</feature>
<keyword evidence="1" id="KW-0812">Transmembrane</keyword>
<dbReference type="RefSeq" id="WP_210060316.1">
    <property type="nucleotide sequence ID" value="NZ_JAGGLJ010000004.1"/>
</dbReference>
<feature type="transmembrane region" description="Helical" evidence="1">
    <location>
        <begin position="73"/>
        <end position="95"/>
    </location>
</feature>
<reference evidence="2 3" key="1">
    <citation type="submission" date="2021-03" db="EMBL/GenBank/DDBJ databases">
        <title>Genomic Encyclopedia of Type Strains, Phase IV (KMG-IV): sequencing the most valuable type-strain genomes for metagenomic binning, comparative biology and taxonomic classification.</title>
        <authorList>
            <person name="Goeker M."/>
        </authorList>
    </citation>
    <scope>NUCLEOTIDE SEQUENCE [LARGE SCALE GENOMIC DNA]</scope>
    <source>
        <strain evidence="2 3">DSM 27563</strain>
    </source>
</reference>
<accession>A0ABS4KB54</accession>
<feature type="transmembrane region" description="Helical" evidence="1">
    <location>
        <begin position="7"/>
        <end position="26"/>
    </location>
</feature>
<feature type="transmembrane region" description="Helical" evidence="1">
    <location>
        <begin position="151"/>
        <end position="175"/>
    </location>
</feature>
<dbReference type="Pfam" id="PF19700">
    <property type="entry name" value="DUF6198"/>
    <property type="match status" value="1"/>
</dbReference>
<protein>
    <submittedName>
        <fullName evidence="2">Membrane protein YczE</fullName>
    </submittedName>
</protein>
<evidence type="ECO:0000256" key="1">
    <source>
        <dbReference type="SAM" id="Phobius"/>
    </source>
</evidence>
<keyword evidence="3" id="KW-1185">Reference proteome</keyword>
<dbReference type="PANTHER" id="PTHR40078:SF1">
    <property type="entry name" value="INTEGRAL MEMBRANE PROTEIN"/>
    <property type="match status" value="1"/>
</dbReference>
<dbReference type="InterPro" id="IPR038750">
    <property type="entry name" value="YczE/YyaS-like"/>
</dbReference>
<name>A0ABS4KB54_9FIRM</name>
<organism evidence="2 3">
    <name type="scientific">Peptoniphilus stercorisuis</name>
    <dbReference type="NCBI Taxonomy" id="1436965"/>
    <lineage>
        <taxon>Bacteria</taxon>
        <taxon>Bacillati</taxon>
        <taxon>Bacillota</taxon>
        <taxon>Tissierellia</taxon>
        <taxon>Tissierellales</taxon>
        <taxon>Peptoniphilaceae</taxon>
        <taxon>Peptoniphilus</taxon>
    </lineage>
</organism>
<evidence type="ECO:0000313" key="3">
    <source>
        <dbReference type="Proteomes" id="UP001519306"/>
    </source>
</evidence>
<keyword evidence="1" id="KW-0472">Membrane</keyword>
<proteinExistence type="predicted"/>
<dbReference type="EMBL" id="JAGGLJ010000004">
    <property type="protein sequence ID" value="MBP2025010.1"/>
    <property type="molecule type" value="Genomic_DNA"/>
</dbReference>
<sequence length="211" mass="23525">MKKIITSLLFYILGGIGVSLTIKPAIGISPFDSLCLSLSQATSIKVGTINFFANIAFLTLFIILSKGKYKKKYILMILSILSFGFVINLFTYGVFKNLIIETYPMKILIFTLGILISSISVSIVLYLDVIPFSIESSCIELARVTNKSFTIFRYGVDITSVLVSLFISFAFNMPINVREGTIIALIIFPGVISFCFSYLNKHFKTLKKSED</sequence>
<feature type="transmembrane region" description="Helical" evidence="1">
    <location>
        <begin position="46"/>
        <end position="64"/>
    </location>
</feature>
<keyword evidence="1" id="KW-1133">Transmembrane helix</keyword>
<dbReference type="Proteomes" id="UP001519306">
    <property type="component" value="Unassembled WGS sequence"/>
</dbReference>
<gene>
    <name evidence="2" type="ORF">J2Z71_000535</name>
</gene>
<dbReference type="PANTHER" id="PTHR40078">
    <property type="entry name" value="INTEGRAL MEMBRANE PROTEIN-RELATED"/>
    <property type="match status" value="1"/>
</dbReference>